<dbReference type="AlphaFoldDB" id="A0A150LN06"/>
<accession>A0A150LN06</accession>
<evidence type="ECO:0000313" key="2">
    <source>
        <dbReference type="Proteomes" id="UP000075455"/>
    </source>
</evidence>
<gene>
    <name evidence="1" type="ORF">B4119_1644</name>
</gene>
<dbReference type="EMBL" id="LQYS01000048">
    <property type="protein sequence ID" value="KYD13644.1"/>
    <property type="molecule type" value="Genomic_DNA"/>
</dbReference>
<organism evidence="1 2">
    <name type="scientific">Saccharococcus caldoxylosilyticus</name>
    <dbReference type="NCBI Taxonomy" id="81408"/>
    <lineage>
        <taxon>Bacteria</taxon>
        <taxon>Bacillati</taxon>
        <taxon>Bacillota</taxon>
        <taxon>Bacilli</taxon>
        <taxon>Bacillales</taxon>
        <taxon>Anoxybacillaceae</taxon>
        <taxon>Saccharococcus</taxon>
    </lineage>
</organism>
<reference evidence="1 2" key="1">
    <citation type="submission" date="2016-01" db="EMBL/GenBank/DDBJ databases">
        <title>Draft Genome Sequences of Seven Thermophilic Sporeformers Isolated from Foods.</title>
        <authorList>
            <person name="Berendsen E.M."/>
            <person name="Wells-Bennik M.H."/>
            <person name="Krawcyk A.O."/>
            <person name="De Jong A."/>
            <person name="Holsappel S."/>
            <person name="Eijlander R.T."/>
            <person name="Kuipers O.P."/>
        </authorList>
    </citation>
    <scope>NUCLEOTIDE SEQUENCE [LARGE SCALE GENOMIC DNA]</scope>
    <source>
        <strain evidence="1 2">B4119</strain>
    </source>
</reference>
<dbReference type="PATRIC" id="fig|81408.3.peg.3749"/>
<evidence type="ECO:0000313" key="1">
    <source>
        <dbReference type="EMBL" id="KYD13644.1"/>
    </source>
</evidence>
<name>A0A150LN06_9BACL</name>
<proteinExistence type="predicted"/>
<comment type="caution">
    <text evidence="1">The sequence shown here is derived from an EMBL/GenBank/DDBJ whole genome shotgun (WGS) entry which is preliminary data.</text>
</comment>
<sequence length="54" mass="6340">MFIFVFFAAGKRNPLSPLVIIKKKQASRLLLSMFMQEFVQFSQKHLPLSRCPRL</sequence>
<dbReference type="Proteomes" id="UP000075455">
    <property type="component" value="Unassembled WGS sequence"/>
</dbReference>
<protein>
    <submittedName>
        <fullName evidence="1">Uncharacterized protein</fullName>
    </submittedName>
</protein>